<dbReference type="EnsemblPlants" id="KEH16060">
    <property type="protein sequence ID" value="KEH16060"/>
    <property type="gene ID" value="MTR_0352s0020"/>
</dbReference>
<evidence type="ECO:0000313" key="1">
    <source>
        <dbReference type="EMBL" id="KEH16060.1"/>
    </source>
</evidence>
<protein>
    <submittedName>
        <fullName evidence="1 2">Uncharacterized protein</fullName>
    </submittedName>
</protein>
<name>A0A072TR62_MEDTR</name>
<dbReference type="HOGENOM" id="CLU_2362978_0_0_1"/>
<reference evidence="2" key="3">
    <citation type="submission" date="2015-06" db="UniProtKB">
        <authorList>
            <consortium name="EnsemblPlants"/>
        </authorList>
    </citation>
    <scope>IDENTIFICATION</scope>
    <source>
        <strain evidence="2">cv. Jemalong A17</strain>
    </source>
</reference>
<gene>
    <name evidence="1" type="ORF">MTR_0352s0020</name>
</gene>
<keyword evidence="3" id="KW-1185">Reference proteome</keyword>
<accession>A0A072TR62</accession>
<proteinExistence type="predicted"/>
<dbReference type="EMBL" id="KL403077">
    <property type="protein sequence ID" value="KEH16060.1"/>
    <property type="molecule type" value="Genomic_DNA"/>
</dbReference>
<reference evidence="1 3" key="1">
    <citation type="journal article" date="2011" name="Nature">
        <title>The Medicago genome provides insight into the evolution of rhizobial symbioses.</title>
        <authorList>
            <person name="Young N.D."/>
            <person name="Debelle F."/>
            <person name="Oldroyd G.E."/>
            <person name="Geurts R."/>
            <person name="Cannon S.B."/>
            <person name="Udvardi M.K."/>
            <person name="Benedito V.A."/>
            <person name="Mayer K.F."/>
            <person name="Gouzy J."/>
            <person name="Schoof H."/>
            <person name="Van de Peer Y."/>
            <person name="Proost S."/>
            <person name="Cook D.R."/>
            <person name="Meyers B.C."/>
            <person name="Spannagl M."/>
            <person name="Cheung F."/>
            <person name="De Mita S."/>
            <person name="Krishnakumar V."/>
            <person name="Gundlach H."/>
            <person name="Zhou S."/>
            <person name="Mudge J."/>
            <person name="Bharti A.K."/>
            <person name="Murray J.D."/>
            <person name="Naoumkina M.A."/>
            <person name="Rosen B."/>
            <person name="Silverstein K.A."/>
            <person name="Tang H."/>
            <person name="Rombauts S."/>
            <person name="Zhao P.X."/>
            <person name="Zhou P."/>
            <person name="Barbe V."/>
            <person name="Bardou P."/>
            <person name="Bechner M."/>
            <person name="Bellec A."/>
            <person name="Berger A."/>
            <person name="Berges H."/>
            <person name="Bidwell S."/>
            <person name="Bisseling T."/>
            <person name="Choisne N."/>
            <person name="Couloux A."/>
            <person name="Denny R."/>
            <person name="Deshpande S."/>
            <person name="Dai X."/>
            <person name="Doyle J.J."/>
            <person name="Dudez A.M."/>
            <person name="Farmer A.D."/>
            <person name="Fouteau S."/>
            <person name="Franken C."/>
            <person name="Gibelin C."/>
            <person name="Gish J."/>
            <person name="Goldstein S."/>
            <person name="Gonzalez A.J."/>
            <person name="Green P.J."/>
            <person name="Hallab A."/>
            <person name="Hartog M."/>
            <person name="Hua A."/>
            <person name="Humphray S.J."/>
            <person name="Jeong D.H."/>
            <person name="Jing Y."/>
            <person name="Jocker A."/>
            <person name="Kenton S.M."/>
            <person name="Kim D.J."/>
            <person name="Klee K."/>
            <person name="Lai H."/>
            <person name="Lang C."/>
            <person name="Lin S."/>
            <person name="Macmil S.L."/>
            <person name="Magdelenat G."/>
            <person name="Matthews L."/>
            <person name="McCorrison J."/>
            <person name="Monaghan E.L."/>
            <person name="Mun J.H."/>
            <person name="Najar F.Z."/>
            <person name="Nicholson C."/>
            <person name="Noirot C."/>
            <person name="O'Bleness M."/>
            <person name="Paule C.R."/>
            <person name="Poulain J."/>
            <person name="Prion F."/>
            <person name="Qin B."/>
            <person name="Qu C."/>
            <person name="Retzel E.F."/>
            <person name="Riddle C."/>
            <person name="Sallet E."/>
            <person name="Samain S."/>
            <person name="Samson N."/>
            <person name="Sanders I."/>
            <person name="Saurat O."/>
            <person name="Scarpelli C."/>
            <person name="Schiex T."/>
            <person name="Segurens B."/>
            <person name="Severin A.J."/>
            <person name="Sherrier D.J."/>
            <person name="Shi R."/>
            <person name="Sims S."/>
            <person name="Singer S.R."/>
            <person name="Sinharoy S."/>
            <person name="Sterck L."/>
            <person name="Viollet A."/>
            <person name="Wang B.B."/>
            <person name="Wang K."/>
            <person name="Wang M."/>
            <person name="Wang X."/>
            <person name="Warfsmann J."/>
            <person name="Weissenbach J."/>
            <person name="White D.D."/>
            <person name="White J.D."/>
            <person name="Wiley G.B."/>
            <person name="Wincker P."/>
            <person name="Xing Y."/>
            <person name="Yang L."/>
            <person name="Yao Z."/>
            <person name="Ying F."/>
            <person name="Zhai J."/>
            <person name="Zhou L."/>
            <person name="Zuber A."/>
            <person name="Denarie J."/>
            <person name="Dixon R.A."/>
            <person name="May G.D."/>
            <person name="Schwartz D.C."/>
            <person name="Rogers J."/>
            <person name="Quetier F."/>
            <person name="Town C.D."/>
            <person name="Roe B.A."/>
        </authorList>
    </citation>
    <scope>NUCLEOTIDE SEQUENCE [LARGE SCALE GENOMIC DNA]</scope>
    <source>
        <strain evidence="1">A17</strain>
        <strain evidence="2 3">cv. Jemalong A17</strain>
    </source>
</reference>
<evidence type="ECO:0000313" key="3">
    <source>
        <dbReference type="Proteomes" id="UP000002051"/>
    </source>
</evidence>
<dbReference type="Proteomes" id="UP000002051">
    <property type="component" value="Unassembled WGS sequence"/>
</dbReference>
<dbReference type="AlphaFoldDB" id="A0A072TR62"/>
<reference evidence="1 3" key="2">
    <citation type="journal article" date="2014" name="BMC Genomics">
        <title>An improved genome release (version Mt4.0) for the model legume Medicago truncatula.</title>
        <authorList>
            <person name="Tang H."/>
            <person name="Krishnakumar V."/>
            <person name="Bidwell S."/>
            <person name="Rosen B."/>
            <person name="Chan A."/>
            <person name="Zhou S."/>
            <person name="Gentzbittel L."/>
            <person name="Childs K.L."/>
            <person name="Yandell M."/>
            <person name="Gundlach H."/>
            <person name="Mayer K.F."/>
            <person name="Schwartz D.C."/>
            <person name="Town C.D."/>
        </authorList>
    </citation>
    <scope>GENOME REANNOTATION</scope>
    <source>
        <strain evidence="1">A17</strain>
        <strain evidence="2 3">cv. Jemalong A17</strain>
    </source>
</reference>
<sequence>MKYSNNDLTALKVVFEVSILLPKLVEWGMIGIFRNQKASRIGCFSKPLGITTSYQAGICGALRAIESRSSSSTGKCRNCKAGRYDSGSNLGPHSCV</sequence>
<organism evidence="1 3">
    <name type="scientific">Medicago truncatula</name>
    <name type="common">Barrel medic</name>
    <name type="synonym">Medicago tribuloides</name>
    <dbReference type="NCBI Taxonomy" id="3880"/>
    <lineage>
        <taxon>Eukaryota</taxon>
        <taxon>Viridiplantae</taxon>
        <taxon>Streptophyta</taxon>
        <taxon>Embryophyta</taxon>
        <taxon>Tracheophyta</taxon>
        <taxon>Spermatophyta</taxon>
        <taxon>Magnoliopsida</taxon>
        <taxon>eudicotyledons</taxon>
        <taxon>Gunneridae</taxon>
        <taxon>Pentapetalae</taxon>
        <taxon>rosids</taxon>
        <taxon>fabids</taxon>
        <taxon>Fabales</taxon>
        <taxon>Fabaceae</taxon>
        <taxon>Papilionoideae</taxon>
        <taxon>50 kb inversion clade</taxon>
        <taxon>NPAAA clade</taxon>
        <taxon>Hologalegina</taxon>
        <taxon>IRL clade</taxon>
        <taxon>Trifolieae</taxon>
        <taxon>Medicago</taxon>
    </lineage>
</organism>
<evidence type="ECO:0000313" key="2">
    <source>
        <dbReference type="EnsemblPlants" id="KEH16060"/>
    </source>
</evidence>